<dbReference type="KEGG" id="vg:10971227"/>
<reference evidence="1 2" key="5">
    <citation type="journal article" date="1997" name="Virology">
        <title>Analysis of 74 kb of DNA located at the right end of the 330-kb chlorella virus PBCV-1 genome.</title>
        <authorList>
            <person name="Li Y."/>
            <person name="Lu Z."/>
            <person name="Sun L."/>
            <person name="Ropp S."/>
            <person name="Kutish G.F."/>
            <person name="Rock D.L."/>
            <person name="Van Etten J.L."/>
        </authorList>
    </citation>
    <scope>NUCLEOTIDE SEQUENCE [LARGE SCALE GENOMIC DNA]</scope>
</reference>
<reference evidence="1 2" key="3">
    <citation type="journal article" date="1996" name="Virology">
        <title>Analysis of 94 kb of the chlorella virus PBCV-1 330-kb genome: map positions 88 to 182.</title>
        <authorList>
            <person name="Lu Z."/>
            <person name="Li Y."/>
            <person name="Que Q."/>
            <person name="Kutish G.F."/>
            <person name="Rock D.L."/>
            <person name="Van Etten J.L."/>
        </authorList>
    </citation>
    <scope>NUCLEOTIDE SEQUENCE [LARGE SCALE GENOMIC DNA]</scope>
</reference>
<evidence type="ECO:0000313" key="2">
    <source>
        <dbReference type="Proteomes" id="UP000000862"/>
    </source>
</evidence>
<proteinExistence type="predicted"/>
<gene>
    <name evidence="1" type="primary">a286aR</name>
</gene>
<name>F8TU12_PBCV1</name>
<accession>F8TU12</accession>
<protein>
    <submittedName>
        <fullName evidence="1">Uncharacterized protein</fullName>
    </submittedName>
</protein>
<dbReference type="EMBL" id="JF411744">
    <property type="protein sequence ID" value="AEI70073.1"/>
    <property type="molecule type" value="Genomic_DNA"/>
</dbReference>
<evidence type="ECO:0000313" key="1">
    <source>
        <dbReference type="EMBL" id="AEI70073.1"/>
    </source>
</evidence>
<reference evidence="1 2" key="1">
    <citation type="journal article" date="1995" name="Virology">
        <title>Analysis of 45 kb of DNA located at the left end of the chlorella virus PBCV-1 genome.</title>
        <authorList>
            <person name="Lu Z."/>
            <person name="Li Y."/>
            <person name="Zhang Y."/>
            <person name="Kutish G.F."/>
            <person name="Rock D.L."/>
            <person name="Van Etten J.L."/>
        </authorList>
    </citation>
    <scope>NUCLEOTIDE SEQUENCE [LARGE SCALE GENOMIC DNA]</scope>
</reference>
<reference evidence="1 2" key="4">
    <citation type="journal article" date="1996" name="Virology">
        <title>Analysis of 76 kb of the chlorella virus PBCV-1 330-kb genome: map positions 182 to 258.</title>
        <authorList>
            <person name="Kutish G.F."/>
            <person name="Li Y."/>
            <person name="Lu Z."/>
            <person name="Furuta M."/>
            <person name="Rock D.L."/>
            <person name="Van Etten J.L."/>
        </authorList>
    </citation>
    <scope>NUCLEOTIDE SEQUENCE [LARGE SCALE GENOMIC DNA]</scope>
</reference>
<keyword evidence="2" id="KW-1185">Reference proteome</keyword>
<reference evidence="1 2" key="6">
    <citation type="journal article" date="1999" name="Virology">
        <title>Chlorella virus PBCV-1 encodes a functional homospermidine synthase.</title>
        <authorList>
            <person name="Kaiser A."/>
            <person name="Vollmert M."/>
            <person name="Tholl D."/>
            <person name="Graves M.V."/>
            <person name="Gurnon J.R."/>
            <person name="Xing W."/>
            <person name="Lisec A.D."/>
            <person name="Nickerson K.W."/>
            <person name="Van Etten J.L."/>
        </authorList>
    </citation>
    <scope>NUCLEOTIDE SEQUENCE [LARGE SCALE GENOMIC DNA]</scope>
</reference>
<sequence length="57" mass="6925">MTNTLFDMFVSTDNYLSKHYHVNLTDLWGITRIFIYGFIKYPVKNTSESRLRKYNRD</sequence>
<reference evidence="1 2" key="2">
    <citation type="journal article" date="1995" name="Virology">
        <title>Analysis of 43 kb of the Chlorella virus PBCV-1 330-kb genome: map positions 45 to 88.</title>
        <authorList>
            <person name="Li Y."/>
            <person name="Lu Z."/>
            <person name="Burbank D.E."/>
            <person name="Kutish G.F."/>
            <person name="Rock D.L."/>
            <person name="Van Etten J.L."/>
        </authorList>
    </citation>
    <scope>NUCLEOTIDE SEQUENCE [LARGE SCALE GENOMIC DNA]</scope>
</reference>
<organism evidence="1 2">
    <name type="scientific">Paramecium bursaria Chlorella virus 1</name>
    <name type="common">PBCV-1</name>
    <dbReference type="NCBI Taxonomy" id="10506"/>
    <lineage>
        <taxon>Viruses</taxon>
        <taxon>Varidnaviria</taxon>
        <taxon>Bamfordvirae</taxon>
        <taxon>Nucleocytoviricota</taxon>
        <taxon>Megaviricetes</taxon>
        <taxon>Algavirales</taxon>
        <taxon>Phycodnaviridae</taxon>
        <taxon>Chlorovirus</taxon>
        <taxon>Chlorovirus vanettense</taxon>
    </lineage>
</organism>
<organismHost>
    <name type="scientific">Chlorella</name>
    <dbReference type="NCBI Taxonomy" id="3071"/>
</organismHost>
<dbReference type="GeneID" id="10971227"/>
<dbReference type="Proteomes" id="UP000000862">
    <property type="component" value="Segment"/>
</dbReference>
<reference evidence="1 2" key="8">
    <citation type="journal article" date="2010" name="J. Virol.">
        <title>Microarray analysis of Paramecium bursaria chlorella virus 1 transcription.</title>
        <authorList>
            <person name="Yanai-Balser G.M."/>
            <person name="Duncan G.A."/>
            <person name="Eudy J.D."/>
            <person name="Wang D."/>
            <person name="Li X."/>
            <person name="Agarkova I.V."/>
            <person name="Dunigan D.D."/>
            <person name="Van Etten J.L."/>
        </authorList>
    </citation>
    <scope>NUCLEOTIDE SEQUENCE [LARGE SCALE GENOMIC DNA]</scope>
</reference>
<dbReference type="RefSeq" id="YP_004678928.1">
    <property type="nucleotide sequence ID" value="NC_000852.5"/>
</dbReference>
<reference evidence="1 2" key="7">
    <citation type="journal article" date="2000" name="Virology">
        <title>Characterization of a beta-1,3-glucanase encoded by chlorella virus PBCV-1.</title>
        <authorList>
            <person name="Sun L."/>
            <person name="Gurnon J.R."/>
            <person name="Adams B.J."/>
            <person name="Graves M.V."/>
            <person name="Van Etten J.L."/>
        </authorList>
    </citation>
    <scope>NUCLEOTIDE SEQUENCE [LARGE SCALE GENOMIC DNA]</scope>
</reference>